<gene>
    <name evidence="3" type="ORF">K6K41_17135</name>
</gene>
<proteinExistence type="predicted"/>
<evidence type="ECO:0000313" key="4">
    <source>
        <dbReference type="Proteomes" id="UP000825701"/>
    </source>
</evidence>
<feature type="domain" description="Alpha-L-glutamate ligase-related protein ATP-grasp" evidence="2">
    <location>
        <begin position="314"/>
        <end position="556"/>
    </location>
</feature>
<organism evidence="3 4">
    <name type="scientific">Chenggangzhangella methanolivorans</name>
    <dbReference type="NCBI Taxonomy" id="1437009"/>
    <lineage>
        <taxon>Bacteria</taxon>
        <taxon>Pseudomonadati</taxon>
        <taxon>Pseudomonadota</taxon>
        <taxon>Alphaproteobacteria</taxon>
        <taxon>Hyphomicrobiales</taxon>
        <taxon>Methylopilaceae</taxon>
        <taxon>Chenggangzhangella</taxon>
    </lineage>
</organism>
<keyword evidence="1" id="KW-0472">Membrane</keyword>
<dbReference type="Pfam" id="PF14397">
    <property type="entry name" value="ATPgrasp_ST"/>
    <property type="match status" value="1"/>
</dbReference>
<feature type="transmembrane region" description="Helical" evidence="1">
    <location>
        <begin position="90"/>
        <end position="107"/>
    </location>
</feature>
<evidence type="ECO:0000259" key="2">
    <source>
        <dbReference type="Pfam" id="PF14397"/>
    </source>
</evidence>
<reference evidence="3" key="1">
    <citation type="submission" date="2021-08" db="EMBL/GenBank/DDBJ databases">
        <authorList>
            <person name="Zhang H."/>
            <person name="Xu M."/>
            <person name="Yu Z."/>
            <person name="Yang L."/>
            <person name="Cai Y."/>
        </authorList>
    </citation>
    <scope>NUCLEOTIDE SEQUENCE</scope>
    <source>
        <strain evidence="3">CHL1</strain>
    </source>
</reference>
<evidence type="ECO:0000256" key="1">
    <source>
        <dbReference type="SAM" id="Phobius"/>
    </source>
</evidence>
<protein>
    <recommendedName>
        <fullName evidence="2">Alpha-L-glutamate ligase-related protein ATP-grasp domain-containing protein</fullName>
    </recommendedName>
</protein>
<feature type="transmembrane region" description="Helical" evidence="1">
    <location>
        <begin position="119"/>
        <end position="142"/>
    </location>
</feature>
<dbReference type="RefSeq" id="WP_261401666.1">
    <property type="nucleotide sequence ID" value="NZ_CP081869.1"/>
</dbReference>
<evidence type="ECO:0000313" key="3">
    <source>
        <dbReference type="EMBL" id="QZN98710.1"/>
    </source>
</evidence>
<dbReference type="AlphaFoldDB" id="A0A9E6ULA3"/>
<keyword evidence="4" id="KW-1185">Reference proteome</keyword>
<sequence>MAAGGFLVLCAVLAIQEASGVSPWRAFAPIELGSNAVATMGFAWSLLQLRSYWRAEQARRAWFAATLGMGLLSVEGNVGELLLLKTHGPSEMALSIAMWFVAAYFLFKACRRYAMRRSVMTVLAVGFAAQVAAQYVGWLAAIEPDPAGRAEALEYLNDSGELAAVLAYVVALLLAEFAPLKSYAFSPSEVGRKGRALYRDFSLRNGGRYPTRIPFLQEAGARHVVLAVMALMFGARVGPSVRRAGGPGLLRQALDLARLGAQGIDAFSYYVLSLYKASGPRDVDGYISRVETKNGLMAAINRSAPAWGGARDMSDKIAFTQVCEENRVPVAPILGYASDGAFQPWAGPEAFDRDLFVKDRKGCGGKFTLNFERIAPLFWRDDAGGTLGYAELAERLAKLDRPHGLIVQPKLANHPSVALLAETSLVVFRVVTCLDDLGRPSLTHGLVRILRRFEKGWPRFAEKEWGAAIDIETGVLGPLLGDVASTCVERYPVHPVTGAPVAGVRIAEWDQVAQAAIEAHRVFSARPIVGWDIGLTPDGPRVLEGNSNMDVAFIQRCYETPIGRSPLGPLLDRHLDRVLSVEWDRLARERS</sequence>
<feature type="transmembrane region" description="Helical" evidence="1">
    <location>
        <begin position="61"/>
        <end position="84"/>
    </location>
</feature>
<dbReference type="KEGG" id="cmet:K6K41_17135"/>
<keyword evidence="1" id="KW-1133">Transmembrane helix</keyword>
<dbReference type="EMBL" id="CP081869">
    <property type="protein sequence ID" value="QZN98710.1"/>
    <property type="molecule type" value="Genomic_DNA"/>
</dbReference>
<feature type="transmembrane region" description="Helical" evidence="1">
    <location>
        <begin position="30"/>
        <end position="49"/>
    </location>
</feature>
<dbReference type="Proteomes" id="UP000825701">
    <property type="component" value="Chromosome"/>
</dbReference>
<dbReference type="SUPFAM" id="SSF56059">
    <property type="entry name" value="Glutathione synthetase ATP-binding domain-like"/>
    <property type="match status" value="1"/>
</dbReference>
<name>A0A9E6ULA3_9HYPH</name>
<keyword evidence="1" id="KW-0812">Transmembrane</keyword>
<accession>A0A9E6ULA3</accession>
<dbReference type="InterPro" id="IPR039523">
    <property type="entry name" value="RimK-rel_E_lig_ATP-grasp"/>
</dbReference>